<gene>
    <name evidence="3" type="ORF">KGA66_08365</name>
</gene>
<accession>A0A8J8BDR5</accession>
<dbReference type="AlphaFoldDB" id="A0A8J8BDR5"/>
<dbReference type="RefSeq" id="WP_211466384.1">
    <property type="nucleotide sequence ID" value="NZ_JAGSXH010000020.1"/>
</dbReference>
<feature type="transmembrane region" description="Helical" evidence="2">
    <location>
        <begin position="57"/>
        <end position="77"/>
    </location>
</feature>
<evidence type="ECO:0000313" key="3">
    <source>
        <dbReference type="EMBL" id="MBS2963054.1"/>
    </source>
</evidence>
<feature type="region of interest" description="Disordered" evidence="1">
    <location>
        <begin position="1"/>
        <end position="21"/>
    </location>
</feature>
<evidence type="ECO:0000256" key="2">
    <source>
        <dbReference type="SAM" id="Phobius"/>
    </source>
</evidence>
<keyword evidence="2" id="KW-0472">Membrane</keyword>
<dbReference type="EMBL" id="JAGSXH010000020">
    <property type="protein sequence ID" value="MBS2963054.1"/>
    <property type="molecule type" value="Genomic_DNA"/>
</dbReference>
<comment type="caution">
    <text evidence="3">The sequence shown here is derived from an EMBL/GenBank/DDBJ whole genome shotgun (WGS) entry which is preliminary data.</text>
</comment>
<reference evidence="3" key="1">
    <citation type="submission" date="2021-04" db="EMBL/GenBank/DDBJ databases">
        <title>Genome based classification of Actinospica acidithermotolerans sp. nov., an actinobacterium isolated from an Indonesian hot spring.</title>
        <authorList>
            <person name="Kusuma A.B."/>
            <person name="Putra K.E."/>
            <person name="Nafisah S."/>
            <person name="Loh J."/>
            <person name="Nouioui I."/>
            <person name="Goodfellow M."/>
        </authorList>
    </citation>
    <scope>NUCLEOTIDE SEQUENCE</scope>
    <source>
        <strain evidence="3">DSM 45618</strain>
    </source>
</reference>
<dbReference type="Proteomes" id="UP000677913">
    <property type="component" value="Unassembled WGS sequence"/>
</dbReference>
<name>A0A8J8BDR5_9ACTN</name>
<proteinExistence type="predicted"/>
<sequence length="237" mass="24608">MSTSTDSPPSAAPAPTRRRPAAKPIAVCRAAGEAVAGRAKRFLSSSAWRRAKRIADVALAIVVFGALGWTACNAVFLGTRAVANRGVAVVHLGGQPEIQISWIGGGEPRYAVLPSEVLTGSQKARVSISVANDSPDGVVVKPATLTGPYLAGPARLLPDDGTGYILGNGTIHYVGVVTVNCDAAVKVARTLVYGGQTSRMQPTAISFSLRDTNKVMHTAYLVIDTTASAVQGRVCTR</sequence>
<evidence type="ECO:0000313" key="4">
    <source>
        <dbReference type="Proteomes" id="UP000677913"/>
    </source>
</evidence>
<evidence type="ECO:0000256" key="1">
    <source>
        <dbReference type="SAM" id="MobiDB-lite"/>
    </source>
</evidence>
<protein>
    <submittedName>
        <fullName evidence="3">Uncharacterized protein</fullName>
    </submittedName>
</protein>
<keyword evidence="2" id="KW-1133">Transmembrane helix</keyword>
<feature type="compositionally biased region" description="Low complexity" evidence="1">
    <location>
        <begin position="1"/>
        <end position="15"/>
    </location>
</feature>
<keyword evidence="2" id="KW-0812">Transmembrane</keyword>
<keyword evidence="4" id="KW-1185">Reference proteome</keyword>
<organism evidence="3 4">
    <name type="scientific">Actinocrinis puniceicyclus</name>
    <dbReference type="NCBI Taxonomy" id="977794"/>
    <lineage>
        <taxon>Bacteria</taxon>
        <taxon>Bacillati</taxon>
        <taxon>Actinomycetota</taxon>
        <taxon>Actinomycetes</taxon>
        <taxon>Catenulisporales</taxon>
        <taxon>Actinospicaceae</taxon>
        <taxon>Actinocrinis</taxon>
    </lineage>
</organism>